<dbReference type="EMBL" id="CP133614">
    <property type="protein sequence ID" value="WMV18611.1"/>
    <property type="molecule type" value="Genomic_DNA"/>
</dbReference>
<organism evidence="2 3">
    <name type="scientific">Solanum verrucosum</name>
    <dbReference type="NCBI Taxonomy" id="315347"/>
    <lineage>
        <taxon>Eukaryota</taxon>
        <taxon>Viridiplantae</taxon>
        <taxon>Streptophyta</taxon>
        <taxon>Embryophyta</taxon>
        <taxon>Tracheophyta</taxon>
        <taxon>Spermatophyta</taxon>
        <taxon>Magnoliopsida</taxon>
        <taxon>eudicotyledons</taxon>
        <taxon>Gunneridae</taxon>
        <taxon>Pentapetalae</taxon>
        <taxon>asterids</taxon>
        <taxon>lamiids</taxon>
        <taxon>Solanales</taxon>
        <taxon>Solanaceae</taxon>
        <taxon>Solanoideae</taxon>
        <taxon>Solaneae</taxon>
        <taxon>Solanum</taxon>
    </lineage>
</organism>
<protein>
    <recommendedName>
        <fullName evidence="1">Tf2-1-like SH3-like domain-containing protein</fullName>
    </recommendedName>
</protein>
<dbReference type="Pfam" id="PF24626">
    <property type="entry name" value="SH3_Tf2-1"/>
    <property type="match status" value="1"/>
</dbReference>
<dbReference type="Proteomes" id="UP001234989">
    <property type="component" value="Chromosome 3"/>
</dbReference>
<gene>
    <name evidence="2" type="ORF">MTR67_011996</name>
</gene>
<evidence type="ECO:0000259" key="1">
    <source>
        <dbReference type="Pfam" id="PF24626"/>
    </source>
</evidence>
<keyword evidence="3" id="KW-1185">Reference proteome</keyword>
<sequence>MMLVLYRKAPPLLELGWLHARILIDPSTRIRGPAVSCILGFFVQLLVSSHIGLASIDMYAGILIDPSTRIRGPAVSWYQVPVTPPLVRGLTWVYLKVSSMKGVMRSEKKGNLSPRYMGPYKILRRIDKDAYELYFPNDLASVHPVFHVSLFKRCVGDPTSIVP</sequence>
<dbReference type="InterPro" id="IPR056924">
    <property type="entry name" value="SH3_Tf2-1"/>
</dbReference>
<name>A0AAF0QDP5_SOLVR</name>
<proteinExistence type="predicted"/>
<evidence type="ECO:0000313" key="3">
    <source>
        <dbReference type="Proteomes" id="UP001234989"/>
    </source>
</evidence>
<dbReference type="PANTHER" id="PTHR46148">
    <property type="entry name" value="CHROMO DOMAIN-CONTAINING PROTEIN"/>
    <property type="match status" value="1"/>
</dbReference>
<dbReference type="AlphaFoldDB" id="A0AAF0QDP5"/>
<reference evidence="2" key="1">
    <citation type="submission" date="2023-08" db="EMBL/GenBank/DDBJ databases">
        <title>A de novo genome assembly of Solanum verrucosum Schlechtendal, a Mexican diploid species geographically isolated from the other diploid A-genome species in potato relatives.</title>
        <authorList>
            <person name="Hosaka K."/>
        </authorList>
    </citation>
    <scope>NUCLEOTIDE SEQUENCE</scope>
    <source>
        <tissue evidence="2">Young leaves</tissue>
    </source>
</reference>
<dbReference type="PANTHER" id="PTHR46148:SF57">
    <property type="entry name" value="OS12G0499874 PROTEIN"/>
    <property type="match status" value="1"/>
</dbReference>
<feature type="domain" description="Tf2-1-like SH3-like" evidence="1">
    <location>
        <begin position="92"/>
        <end position="155"/>
    </location>
</feature>
<accession>A0AAF0QDP5</accession>
<evidence type="ECO:0000313" key="2">
    <source>
        <dbReference type="EMBL" id="WMV18611.1"/>
    </source>
</evidence>